<comment type="caution">
    <text evidence="9">The sequence shown here is derived from an EMBL/GenBank/DDBJ whole genome shotgun (WGS) entry which is preliminary data.</text>
</comment>
<dbReference type="PANTHER" id="PTHR36575:SF2">
    <property type="entry name" value="CHITIN-BINDING TYPE-4 DOMAIN-CONTAINING PROTEIN-RELATED"/>
    <property type="match status" value="1"/>
</dbReference>
<dbReference type="Proteomes" id="UP001444661">
    <property type="component" value="Unassembled WGS sequence"/>
</dbReference>
<feature type="signal peptide" evidence="7">
    <location>
        <begin position="1"/>
        <end position="19"/>
    </location>
</feature>
<name>A0ABR1U1B6_9PEZI</name>
<evidence type="ECO:0000256" key="1">
    <source>
        <dbReference type="ARBA" id="ARBA00001973"/>
    </source>
</evidence>
<comment type="similarity">
    <text evidence="6">Belongs to the polysaccharide monooxygenase AA13 family.</text>
</comment>
<dbReference type="EMBL" id="JAQQWK010000002">
    <property type="protein sequence ID" value="KAK8052598.1"/>
    <property type="molecule type" value="Genomic_DNA"/>
</dbReference>
<evidence type="ECO:0000256" key="2">
    <source>
        <dbReference type="ARBA" id="ARBA00022723"/>
    </source>
</evidence>
<dbReference type="Pfam" id="PF03067">
    <property type="entry name" value="LPMO_10"/>
    <property type="match status" value="1"/>
</dbReference>
<keyword evidence="7" id="KW-0732">Signal</keyword>
<keyword evidence="3" id="KW-0186">Copper</keyword>
<evidence type="ECO:0000256" key="4">
    <source>
        <dbReference type="ARBA" id="ARBA00023157"/>
    </source>
</evidence>
<evidence type="ECO:0000313" key="9">
    <source>
        <dbReference type="EMBL" id="KAK8052598.1"/>
    </source>
</evidence>
<evidence type="ECO:0000256" key="3">
    <source>
        <dbReference type="ARBA" id="ARBA00023008"/>
    </source>
</evidence>
<organism evidence="9 10">
    <name type="scientific">Apiospora rasikravindrae</name>
    <dbReference type="NCBI Taxonomy" id="990691"/>
    <lineage>
        <taxon>Eukaryota</taxon>
        <taxon>Fungi</taxon>
        <taxon>Dikarya</taxon>
        <taxon>Ascomycota</taxon>
        <taxon>Pezizomycotina</taxon>
        <taxon>Sordariomycetes</taxon>
        <taxon>Xylariomycetidae</taxon>
        <taxon>Amphisphaeriales</taxon>
        <taxon>Apiosporaceae</taxon>
        <taxon>Apiospora</taxon>
    </lineage>
</organism>
<accession>A0ABR1U1B6</accession>
<reference evidence="9 10" key="1">
    <citation type="submission" date="2023-01" db="EMBL/GenBank/DDBJ databases">
        <title>Analysis of 21 Apiospora genomes using comparative genomics revels a genus with tremendous synthesis potential of carbohydrate active enzymes and secondary metabolites.</title>
        <authorList>
            <person name="Sorensen T."/>
        </authorList>
    </citation>
    <scope>NUCLEOTIDE SEQUENCE [LARGE SCALE GENOMIC DNA]</scope>
    <source>
        <strain evidence="9 10">CBS 33761</strain>
    </source>
</reference>
<evidence type="ECO:0000256" key="5">
    <source>
        <dbReference type="ARBA" id="ARBA00023180"/>
    </source>
</evidence>
<evidence type="ECO:0000259" key="8">
    <source>
        <dbReference type="Pfam" id="PF03067"/>
    </source>
</evidence>
<keyword evidence="2" id="KW-0479">Metal-binding</keyword>
<keyword evidence="5" id="KW-0325">Glycoprotein</keyword>
<dbReference type="Gene3D" id="2.70.50.70">
    <property type="match status" value="1"/>
</dbReference>
<proteinExistence type="inferred from homology"/>
<protein>
    <recommendedName>
        <fullName evidence="8">Chitin-binding type-4 domain-containing protein</fullName>
    </recommendedName>
</protein>
<evidence type="ECO:0000256" key="6">
    <source>
        <dbReference type="ARBA" id="ARBA00034311"/>
    </source>
</evidence>
<feature type="domain" description="Chitin-binding type-4" evidence="8">
    <location>
        <begin position="35"/>
        <end position="185"/>
    </location>
</feature>
<keyword evidence="4" id="KW-1015">Disulfide bond</keyword>
<evidence type="ECO:0000256" key="7">
    <source>
        <dbReference type="SAM" id="SignalP"/>
    </source>
</evidence>
<dbReference type="InterPro" id="IPR004302">
    <property type="entry name" value="Cellulose/chitin-bd_N"/>
</dbReference>
<gene>
    <name evidence="9" type="ORF">PG993_003983</name>
</gene>
<sequence>MRAALATALGLLSAAGVSGHAVVETPTPRRTGPVQRDRCGAALTAQLEKDIASPIEDATKKADEDYKCNAYLCRGYQLEDNLESVQRVKAGDVLDFHIDLIAGHHPGYANVSVVELSTNQVLGEPLRSWADWPDATSGPPRNDIDFNITVPVTLRPACDVAGKCAIQWYWWASKNKQTYESCVDFYLEQ</sequence>
<feature type="chain" id="PRO_5046498464" description="Chitin-binding type-4 domain-containing protein" evidence="7">
    <location>
        <begin position="20"/>
        <end position="189"/>
    </location>
</feature>
<evidence type="ECO:0000313" key="10">
    <source>
        <dbReference type="Proteomes" id="UP001444661"/>
    </source>
</evidence>
<comment type="cofactor">
    <cofactor evidence="1">
        <name>Cu(2+)</name>
        <dbReference type="ChEBI" id="CHEBI:29036"/>
    </cofactor>
</comment>
<dbReference type="PANTHER" id="PTHR36575">
    <property type="entry name" value="BINDING PROTEIN, PUTATIVE (AFU_ORTHOLOGUE AFUA_1G14430)-RELATED"/>
    <property type="match status" value="1"/>
</dbReference>
<keyword evidence="10" id="KW-1185">Reference proteome</keyword>
<dbReference type="InterPro" id="IPR052282">
    <property type="entry name" value="Starch-active_LPMO"/>
</dbReference>